<evidence type="ECO:0000256" key="2">
    <source>
        <dbReference type="ARBA" id="ARBA00022679"/>
    </source>
</evidence>
<keyword evidence="6" id="KW-0829">Tyrosine-protein kinase</keyword>
<evidence type="ECO:0000256" key="7">
    <source>
        <dbReference type="ARBA" id="ARBA00023170"/>
    </source>
</evidence>
<evidence type="ECO:0000256" key="1">
    <source>
        <dbReference type="ARBA" id="ARBA00004479"/>
    </source>
</evidence>
<dbReference type="PANTHER" id="PTHR24416:SF634">
    <property type="entry name" value="DISCOIDIN DOMAIN-CONTAINING RECEPTOR TYROSINE KINASE B"/>
    <property type="match status" value="1"/>
</dbReference>
<evidence type="ECO:0000259" key="10">
    <source>
        <dbReference type="PROSITE" id="PS50011"/>
    </source>
</evidence>
<dbReference type="FunFam" id="1.10.510.10:FF:000554">
    <property type="entry name" value="Predicted protein"/>
    <property type="match status" value="1"/>
</dbReference>
<proteinExistence type="predicted"/>
<keyword evidence="8" id="KW-0812">Transmembrane</keyword>
<keyword evidence="3" id="KW-0547">Nucleotide-binding</keyword>
<keyword evidence="8" id="KW-1133">Transmembrane helix</keyword>
<evidence type="ECO:0000256" key="9">
    <source>
        <dbReference type="SAM" id="SignalP"/>
    </source>
</evidence>
<keyword evidence="2" id="KW-0808">Transferase</keyword>
<accession>A0A7M5XFN3</accession>
<dbReference type="InterPro" id="IPR001245">
    <property type="entry name" value="Ser-Thr/Tyr_kinase_cat_dom"/>
</dbReference>
<dbReference type="GeneID" id="136799695"/>
<dbReference type="SUPFAM" id="SSF56112">
    <property type="entry name" value="Protein kinase-like (PK-like)"/>
    <property type="match status" value="1"/>
</dbReference>
<dbReference type="GO" id="GO:0005524">
    <property type="term" value="F:ATP binding"/>
    <property type="evidence" value="ECO:0007669"/>
    <property type="project" value="UniProtKB-KW"/>
</dbReference>
<dbReference type="GO" id="GO:0005886">
    <property type="term" value="C:plasma membrane"/>
    <property type="evidence" value="ECO:0007669"/>
    <property type="project" value="TreeGrafter"/>
</dbReference>
<dbReference type="PRINTS" id="PR00109">
    <property type="entry name" value="TYRKINASE"/>
</dbReference>
<feature type="transmembrane region" description="Helical" evidence="8">
    <location>
        <begin position="584"/>
        <end position="607"/>
    </location>
</feature>
<dbReference type="RefSeq" id="XP_066912508.1">
    <property type="nucleotide sequence ID" value="XM_067056407.1"/>
</dbReference>
<dbReference type="Gene3D" id="2.60.120.260">
    <property type="entry name" value="Galactose-binding domain-like"/>
    <property type="match status" value="2"/>
</dbReference>
<keyword evidence="9" id="KW-0732">Signal</keyword>
<comment type="subcellular location">
    <subcellularLocation>
        <location evidence="1">Membrane</location>
        <topology evidence="1">Single-pass type I membrane protein</topology>
    </subcellularLocation>
</comment>
<feature type="domain" description="F5/8 type C" evidence="11">
    <location>
        <begin position="188"/>
        <end position="349"/>
    </location>
</feature>
<name>A0A7M5XFN3_9CNID</name>
<evidence type="ECO:0000256" key="6">
    <source>
        <dbReference type="ARBA" id="ARBA00023137"/>
    </source>
</evidence>
<organism evidence="12 13">
    <name type="scientific">Clytia hemisphaerica</name>
    <dbReference type="NCBI Taxonomy" id="252671"/>
    <lineage>
        <taxon>Eukaryota</taxon>
        <taxon>Metazoa</taxon>
        <taxon>Cnidaria</taxon>
        <taxon>Hydrozoa</taxon>
        <taxon>Hydroidolina</taxon>
        <taxon>Leptothecata</taxon>
        <taxon>Obeliida</taxon>
        <taxon>Clytiidae</taxon>
        <taxon>Clytia</taxon>
    </lineage>
</organism>
<dbReference type="PROSITE" id="PS00109">
    <property type="entry name" value="PROTEIN_KINASE_TYR"/>
    <property type="match status" value="1"/>
</dbReference>
<dbReference type="InterPro" id="IPR008266">
    <property type="entry name" value="Tyr_kinase_AS"/>
</dbReference>
<dbReference type="Gene3D" id="1.10.510.10">
    <property type="entry name" value="Transferase(Phosphotransferase) domain 1"/>
    <property type="match status" value="1"/>
</dbReference>
<dbReference type="Gene3D" id="3.30.200.20">
    <property type="entry name" value="Phosphorylase Kinase, domain 1"/>
    <property type="match status" value="1"/>
</dbReference>
<evidence type="ECO:0000313" key="12">
    <source>
        <dbReference type="EnsemblMetazoa" id="CLYHEMP022158.1"/>
    </source>
</evidence>
<dbReference type="SMART" id="SM00219">
    <property type="entry name" value="TyrKc"/>
    <property type="match status" value="1"/>
</dbReference>
<dbReference type="GO" id="GO:0005518">
    <property type="term" value="F:collagen binding"/>
    <property type="evidence" value="ECO:0007669"/>
    <property type="project" value="TreeGrafter"/>
</dbReference>
<feature type="domain" description="F5/8 type C" evidence="11">
    <location>
        <begin position="31"/>
        <end position="176"/>
    </location>
</feature>
<reference evidence="12" key="1">
    <citation type="submission" date="2021-01" db="UniProtKB">
        <authorList>
            <consortium name="EnsemblMetazoa"/>
        </authorList>
    </citation>
    <scope>IDENTIFICATION</scope>
</reference>
<dbReference type="Proteomes" id="UP000594262">
    <property type="component" value="Unplaced"/>
</dbReference>
<dbReference type="EnsemblMetazoa" id="CLYHEMT022158.1">
    <property type="protein sequence ID" value="CLYHEMP022158.1"/>
    <property type="gene ID" value="CLYHEMG022158"/>
</dbReference>
<dbReference type="AlphaFoldDB" id="A0A7M5XFN3"/>
<dbReference type="InterPro" id="IPR011009">
    <property type="entry name" value="Kinase-like_dom_sf"/>
</dbReference>
<dbReference type="GO" id="GO:0038062">
    <property type="term" value="F:protein tyrosine kinase collagen receptor activity"/>
    <property type="evidence" value="ECO:0007669"/>
    <property type="project" value="TreeGrafter"/>
</dbReference>
<sequence length="1075" mass="120909">MHHFIATITLALVFFFSGCYGDKIKPQDPVCNQPLGLEDGSIKNSQLTTPSGGTTGGKEGFYARLNNDEAWCIPQLKSSEDVFRDKVYLEIDLGQEKSIRALALQGYKQYGYGDKIRFYYDMGGVFGIHSEIDVGNKKYSEMEYVVLDQPITARTIRIMLQSGSNVKCLRAELYGCGSYRRNIEYYQCPNTNEELMTSALKTQGNTKYITETSFLSSTGTFTGEHLLFSEAYAWCVQKDQQPLQMYSEYAEVNLKEDYLIYGVKVDGFRSTIGQPSDNNLAKNFKIEYGVLFDNKIKWVSYRANTILDSSSYRTDALSTSPPLVAQYVRIYMKVNDTKINCIKLQLYGCKASLTPLIPPTTAITTNLTNTTTTTTHRTTTQPPKARIVLYQIPKGQEPWTDVKYSGKINSDGVRNGGLGCLVDGKAVSGINPVKSPYCWIGWNKANTSKPFIKLELTRKTTITGVQLRVYVDKAIKASTAMKFTVRTTPHFGVLPDYTGYVCAPDSYYQLSEEFFIDLDLGSVQAQFIDIFLEYSEELILLRQVTLKQGQLSGSALKLSQTPEKCIVPIFEERTGGGADDSSKIIIIVCIVLGLLLLAVVGFVIYHYRTSLHKKFKSHARHDQLLVERKTQNGNGKRYVQGNGYGQLGRHSPQVSYKGGHHDHDMEQVYAAPEVAVSVSESSLDGNASQYAQYNTINDHADSNPSLYAAPNTKQYAEPDQKPEIYQSSAIYATTYKNPYQSVAPSTLVYADPAKVVSSKLPPSLRSFPREQLAFREKIGVGQFGEVHIAEATGLDDIYGTIGHYNSWGLPDTANVAVKVLKSDDAMIEEEFLKEVTVMAELKHENVVRLLGVCEDKPMIMVCEYMENGDLNQYLRQKRPIDEHNIRASMLPDDALSVDTLIHMAQQIAAGMKYLHAEGFIHRDLATRNCLVGAAFQVKIADFGLSRSLYEKQYYRVEGKAVLPIRWMAPECLYYGTFKNPTDIWSFGVTLWEIFSFARESPYSELTDLQIIEAACESVQHPDREFVFRLEQPATCPDEVYRLMLKCWNKNPDNRPPFAFLNRQFMQLNTSSEGDI</sequence>
<dbReference type="InterPro" id="IPR000421">
    <property type="entry name" value="FA58C"/>
</dbReference>
<dbReference type="Pfam" id="PF00754">
    <property type="entry name" value="F5_F8_type_C"/>
    <property type="match status" value="2"/>
</dbReference>
<dbReference type="InterPro" id="IPR000719">
    <property type="entry name" value="Prot_kinase_dom"/>
</dbReference>
<feature type="domain" description="Protein kinase" evidence="10">
    <location>
        <begin position="772"/>
        <end position="1065"/>
    </location>
</feature>
<dbReference type="Gene3D" id="2.60.120.1190">
    <property type="match status" value="1"/>
</dbReference>
<dbReference type="GO" id="GO:0043235">
    <property type="term" value="C:receptor complex"/>
    <property type="evidence" value="ECO:0007669"/>
    <property type="project" value="TreeGrafter"/>
</dbReference>
<dbReference type="PANTHER" id="PTHR24416">
    <property type="entry name" value="TYROSINE-PROTEIN KINASE RECEPTOR"/>
    <property type="match status" value="1"/>
</dbReference>
<dbReference type="SUPFAM" id="SSF49785">
    <property type="entry name" value="Galactose-binding domain-like"/>
    <property type="match status" value="2"/>
</dbReference>
<evidence type="ECO:0000256" key="3">
    <source>
        <dbReference type="ARBA" id="ARBA00022741"/>
    </source>
</evidence>
<feature type="signal peptide" evidence="9">
    <location>
        <begin position="1"/>
        <end position="21"/>
    </location>
</feature>
<dbReference type="PROSITE" id="PS50022">
    <property type="entry name" value="FA58C_3"/>
    <property type="match status" value="2"/>
</dbReference>
<dbReference type="GO" id="GO:0010976">
    <property type="term" value="P:positive regulation of neuron projection development"/>
    <property type="evidence" value="ECO:0007669"/>
    <property type="project" value="TreeGrafter"/>
</dbReference>
<feature type="chain" id="PRO_5029910100" description="Discoidin domain-containing receptor 2" evidence="9">
    <location>
        <begin position="22"/>
        <end position="1075"/>
    </location>
</feature>
<keyword evidence="8" id="KW-0472">Membrane</keyword>
<evidence type="ECO:0000256" key="5">
    <source>
        <dbReference type="ARBA" id="ARBA00022840"/>
    </source>
</evidence>
<evidence type="ECO:0000256" key="8">
    <source>
        <dbReference type="SAM" id="Phobius"/>
    </source>
</evidence>
<protein>
    <recommendedName>
        <fullName evidence="14">Discoidin domain-containing receptor 2</fullName>
    </recommendedName>
</protein>
<dbReference type="InterPro" id="IPR020635">
    <property type="entry name" value="Tyr_kinase_cat_dom"/>
</dbReference>
<evidence type="ECO:0000256" key="4">
    <source>
        <dbReference type="ARBA" id="ARBA00022777"/>
    </source>
</evidence>
<dbReference type="GO" id="GO:0051897">
    <property type="term" value="P:positive regulation of phosphatidylinositol 3-kinase/protein kinase B signal transduction"/>
    <property type="evidence" value="ECO:0007669"/>
    <property type="project" value="TreeGrafter"/>
</dbReference>
<evidence type="ECO:0000259" key="11">
    <source>
        <dbReference type="PROSITE" id="PS50022"/>
    </source>
</evidence>
<dbReference type="InterPro" id="IPR008979">
    <property type="entry name" value="Galactose-bd-like_sf"/>
</dbReference>
<evidence type="ECO:0008006" key="14">
    <source>
        <dbReference type="Google" id="ProtNLM"/>
    </source>
</evidence>
<evidence type="ECO:0000313" key="13">
    <source>
        <dbReference type="Proteomes" id="UP000594262"/>
    </source>
</evidence>
<keyword evidence="13" id="KW-1185">Reference proteome</keyword>
<dbReference type="Pfam" id="PF07714">
    <property type="entry name" value="PK_Tyr_Ser-Thr"/>
    <property type="match status" value="1"/>
</dbReference>
<dbReference type="OrthoDB" id="6071166at2759"/>
<dbReference type="InterPro" id="IPR050122">
    <property type="entry name" value="RTK"/>
</dbReference>
<keyword evidence="4" id="KW-0418">Kinase</keyword>
<keyword evidence="5" id="KW-0067">ATP-binding</keyword>
<dbReference type="PROSITE" id="PS50011">
    <property type="entry name" value="PROTEIN_KINASE_DOM"/>
    <property type="match status" value="1"/>
</dbReference>
<keyword evidence="7" id="KW-0675">Receptor</keyword>